<dbReference type="AlphaFoldDB" id="A0A059C6R3"/>
<dbReference type="EMBL" id="KK198757">
    <property type="protein sequence ID" value="KCW74168.1"/>
    <property type="molecule type" value="Genomic_DNA"/>
</dbReference>
<protein>
    <submittedName>
        <fullName evidence="1">Uncharacterized protein</fullName>
    </submittedName>
</protein>
<dbReference type="Gramene" id="KCW74168">
    <property type="protein sequence ID" value="KCW74168"/>
    <property type="gene ID" value="EUGRSUZ_E02806"/>
</dbReference>
<sequence length="71" mass="8028">MNLVVESYPSSFYYFGVGASNSFLLDEALPKCSCTLWFKYFIAACSSFRAISHVHSRKYFPLMVSSPRASN</sequence>
<organism evidence="1">
    <name type="scientific">Eucalyptus grandis</name>
    <name type="common">Flooded gum</name>
    <dbReference type="NCBI Taxonomy" id="71139"/>
    <lineage>
        <taxon>Eukaryota</taxon>
        <taxon>Viridiplantae</taxon>
        <taxon>Streptophyta</taxon>
        <taxon>Embryophyta</taxon>
        <taxon>Tracheophyta</taxon>
        <taxon>Spermatophyta</taxon>
        <taxon>Magnoliopsida</taxon>
        <taxon>eudicotyledons</taxon>
        <taxon>Gunneridae</taxon>
        <taxon>Pentapetalae</taxon>
        <taxon>rosids</taxon>
        <taxon>malvids</taxon>
        <taxon>Myrtales</taxon>
        <taxon>Myrtaceae</taxon>
        <taxon>Myrtoideae</taxon>
        <taxon>Eucalypteae</taxon>
        <taxon>Eucalyptus</taxon>
    </lineage>
</organism>
<accession>A0A059C6R3</accession>
<dbReference type="InParanoid" id="A0A059C6R3"/>
<reference evidence="1" key="1">
    <citation type="submission" date="2013-07" db="EMBL/GenBank/DDBJ databases">
        <title>The genome of Eucalyptus grandis.</title>
        <authorList>
            <person name="Schmutz J."/>
            <person name="Hayes R."/>
            <person name="Myburg A."/>
            <person name="Tuskan G."/>
            <person name="Grattapaglia D."/>
            <person name="Rokhsar D.S."/>
        </authorList>
    </citation>
    <scope>NUCLEOTIDE SEQUENCE</scope>
    <source>
        <tissue evidence="1">Leaf extractions</tissue>
    </source>
</reference>
<gene>
    <name evidence="1" type="ORF">EUGRSUZ_E02806</name>
</gene>
<evidence type="ECO:0000313" key="1">
    <source>
        <dbReference type="EMBL" id="KCW74168.1"/>
    </source>
</evidence>
<proteinExistence type="predicted"/>
<name>A0A059C6R3_EUCGR</name>